<dbReference type="InterPro" id="IPR050706">
    <property type="entry name" value="Cyclic-di-GMP_PDE-like"/>
</dbReference>
<dbReference type="InterPro" id="IPR001633">
    <property type="entry name" value="EAL_dom"/>
</dbReference>
<dbReference type="PANTHER" id="PTHR33121:SF76">
    <property type="entry name" value="SIGNALING PROTEIN"/>
    <property type="match status" value="1"/>
</dbReference>
<dbReference type="EMBL" id="UGYV01000001">
    <property type="protein sequence ID" value="SUI72391.1"/>
    <property type="molecule type" value="Genomic_DNA"/>
</dbReference>
<evidence type="ECO:0000313" key="2">
    <source>
        <dbReference type="EMBL" id="SUI72391.1"/>
    </source>
</evidence>
<accession>A0A380A1U8</accession>
<dbReference type="RefSeq" id="WP_115405777.1">
    <property type="nucleotide sequence ID" value="NZ_UGYV01000001.1"/>
</dbReference>
<sequence>MINLSLLTLSCEYQPFVDPHTFTIDGYEALARFYQPNGDAIAPNIVFEQLHESIELLAAVEYQAKVFQLAHAPHQQLIFINVDPHAVDGPNTAKLIKLLSQYQQVTVEIIENTCVNDAMLANQLFSQFKQANIKVALDDIGAPHSLLCVDLMMNVDYLKFDRHWLTHMTHPEGVQLLIALINFAKQTNKKCILEGIETEAHLAFARDIGVHLVQGFLFKSWFIRPTSSQTLCLA</sequence>
<evidence type="ECO:0000259" key="1">
    <source>
        <dbReference type="PROSITE" id="PS50883"/>
    </source>
</evidence>
<dbReference type="SUPFAM" id="SSF141868">
    <property type="entry name" value="EAL domain-like"/>
    <property type="match status" value="1"/>
</dbReference>
<dbReference type="PANTHER" id="PTHR33121">
    <property type="entry name" value="CYCLIC DI-GMP PHOSPHODIESTERASE PDEF"/>
    <property type="match status" value="1"/>
</dbReference>
<dbReference type="PROSITE" id="PS50883">
    <property type="entry name" value="EAL"/>
    <property type="match status" value="1"/>
</dbReference>
<gene>
    <name evidence="2" type="primary">yhjK</name>
    <name evidence="2" type="ORF">NCTC10736_01322</name>
</gene>
<feature type="domain" description="EAL" evidence="1">
    <location>
        <begin position="1"/>
        <end position="234"/>
    </location>
</feature>
<dbReference type="Proteomes" id="UP000255061">
    <property type="component" value="Unassembled WGS sequence"/>
</dbReference>
<dbReference type="CDD" id="cd01948">
    <property type="entry name" value="EAL"/>
    <property type="match status" value="1"/>
</dbReference>
<dbReference type="Gene3D" id="3.20.20.450">
    <property type="entry name" value="EAL domain"/>
    <property type="match status" value="1"/>
</dbReference>
<evidence type="ECO:0000313" key="3">
    <source>
        <dbReference type="Proteomes" id="UP000255061"/>
    </source>
</evidence>
<dbReference type="InterPro" id="IPR035919">
    <property type="entry name" value="EAL_sf"/>
</dbReference>
<organism evidence="2 3">
    <name type="scientific">Shewanella morhuae</name>
    <dbReference type="NCBI Taxonomy" id="365591"/>
    <lineage>
        <taxon>Bacteria</taxon>
        <taxon>Pseudomonadati</taxon>
        <taxon>Pseudomonadota</taxon>
        <taxon>Gammaproteobacteria</taxon>
        <taxon>Alteromonadales</taxon>
        <taxon>Shewanellaceae</taxon>
        <taxon>Shewanella</taxon>
    </lineage>
</organism>
<dbReference type="GO" id="GO:0071111">
    <property type="term" value="F:cyclic-guanylate-specific phosphodiesterase activity"/>
    <property type="evidence" value="ECO:0007669"/>
    <property type="project" value="InterPro"/>
</dbReference>
<dbReference type="SMART" id="SM00052">
    <property type="entry name" value="EAL"/>
    <property type="match status" value="1"/>
</dbReference>
<dbReference type="AlphaFoldDB" id="A0A380A1U8"/>
<protein>
    <submittedName>
        <fullName evidence="2">Phage resistance protein</fullName>
    </submittedName>
</protein>
<proteinExistence type="predicted"/>
<dbReference type="Pfam" id="PF00563">
    <property type="entry name" value="EAL"/>
    <property type="match status" value="1"/>
</dbReference>
<name>A0A380A1U8_9GAMM</name>
<reference evidence="2 3" key="1">
    <citation type="submission" date="2018-06" db="EMBL/GenBank/DDBJ databases">
        <authorList>
            <consortium name="Pathogen Informatics"/>
            <person name="Doyle S."/>
        </authorList>
    </citation>
    <scope>NUCLEOTIDE SEQUENCE [LARGE SCALE GENOMIC DNA]</scope>
    <source>
        <strain evidence="2 3">NCTC10736</strain>
    </source>
</reference>